<dbReference type="RefSeq" id="WP_173764590.1">
    <property type="nucleotide sequence ID" value="NZ_CP048836.1"/>
</dbReference>
<sequence length="434" mass="47079">MTESPPMETAVRVRRSRRRVAGSLIYCAGCALLLAAVIAGFALTRRPPGPFVVAIAAVLCLVFGLTLLVVAETFFMPSATEVLARDRRPPVVFLRPFDEDAERTYDVISTGETSTTITAKAEDFLLALNAVGPLISIAQPSRLARWGMHPFGAYRDFIGAGDWQARVTNWLDRAGMVVLAMGDSPGIEWEIAQVRRHIRPQSLLVYLPPRPVEAWTRKGRHEKERAIYAHFAPLVEKHFGIVMPPFRAATYLIGFAADGTPVMAPDAARRRWTFTEYGRVADAIRRQLGAVLAQVRTDARPGAYPKVGRAGRWGRIAGAVLVALAGIGVGLSGLPAGAFLALGASSLIDLALVIGWGLLAHHFRRRWVWAIPVLLGLLVLVNGGAQLYLQIGGDAAMLFRHPGYLVPLWLLRLGYAGAVLTLGIVTLGRPAPPD</sequence>
<keyword evidence="3" id="KW-1185">Reference proteome</keyword>
<organism evidence="2 3">
    <name type="scientific">Nitrogeniibacter mangrovi</name>
    <dbReference type="NCBI Taxonomy" id="2016596"/>
    <lineage>
        <taxon>Bacteria</taxon>
        <taxon>Pseudomonadati</taxon>
        <taxon>Pseudomonadota</taxon>
        <taxon>Betaproteobacteria</taxon>
        <taxon>Rhodocyclales</taxon>
        <taxon>Zoogloeaceae</taxon>
        <taxon>Nitrogeniibacter</taxon>
    </lineage>
</organism>
<feature type="transmembrane region" description="Helical" evidence="1">
    <location>
        <begin position="340"/>
        <end position="360"/>
    </location>
</feature>
<protein>
    <submittedName>
        <fullName evidence="2">Uncharacterized protein</fullName>
    </submittedName>
</protein>
<keyword evidence="1" id="KW-0472">Membrane</keyword>
<feature type="transmembrane region" description="Helical" evidence="1">
    <location>
        <begin position="367"/>
        <end position="389"/>
    </location>
</feature>
<name>A0A6C1B1C7_9RHOO</name>
<keyword evidence="1" id="KW-1133">Transmembrane helix</keyword>
<evidence type="ECO:0000256" key="1">
    <source>
        <dbReference type="SAM" id="Phobius"/>
    </source>
</evidence>
<feature type="transmembrane region" description="Helical" evidence="1">
    <location>
        <begin position="49"/>
        <end position="71"/>
    </location>
</feature>
<proteinExistence type="predicted"/>
<accession>A0A6C1B1C7</accession>
<feature type="transmembrane region" description="Helical" evidence="1">
    <location>
        <begin position="20"/>
        <end position="43"/>
    </location>
</feature>
<dbReference type="EMBL" id="CP048836">
    <property type="protein sequence ID" value="QID17426.1"/>
    <property type="molecule type" value="Genomic_DNA"/>
</dbReference>
<dbReference type="AlphaFoldDB" id="A0A6C1B1C7"/>
<gene>
    <name evidence="2" type="ORF">G3580_07060</name>
</gene>
<feature type="transmembrane region" description="Helical" evidence="1">
    <location>
        <begin position="409"/>
        <end position="428"/>
    </location>
</feature>
<evidence type="ECO:0000313" key="2">
    <source>
        <dbReference type="EMBL" id="QID17426.1"/>
    </source>
</evidence>
<feature type="transmembrane region" description="Helical" evidence="1">
    <location>
        <begin position="316"/>
        <end position="334"/>
    </location>
</feature>
<keyword evidence="1" id="KW-0812">Transmembrane</keyword>
<evidence type="ECO:0000313" key="3">
    <source>
        <dbReference type="Proteomes" id="UP000501991"/>
    </source>
</evidence>
<dbReference type="KEGG" id="azq:G3580_07060"/>
<reference evidence="2 3" key="1">
    <citation type="submission" date="2020-02" db="EMBL/GenBank/DDBJ databases">
        <title>Nitrogenibacter mangrovi gen. nov., sp. nov. isolated from mangrove sediment, a denitrifying betaproteobacterium.</title>
        <authorList>
            <person name="Liao H."/>
            <person name="Tian Y."/>
        </authorList>
    </citation>
    <scope>NUCLEOTIDE SEQUENCE [LARGE SCALE GENOMIC DNA]</scope>
    <source>
        <strain evidence="2 3">M9-3-2</strain>
    </source>
</reference>
<dbReference type="Proteomes" id="UP000501991">
    <property type="component" value="Chromosome"/>
</dbReference>